<dbReference type="Gene3D" id="1.10.3090.10">
    <property type="entry name" value="cca-adding enzyme, domain 2"/>
    <property type="match status" value="1"/>
</dbReference>
<dbReference type="GO" id="GO:0016779">
    <property type="term" value="F:nucleotidyltransferase activity"/>
    <property type="evidence" value="ECO:0007669"/>
    <property type="project" value="UniProtKB-KW"/>
</dbReference>
<dbReference type="PROSITE" id="PS51831">
    <property type="entry name" value="HD"/>
    <property type="match status" value="1"/>
</dbReference>
<protein>
    <submittedName>
        <fullName evidence="10">Poly(A) polymerase</fullName>
    </submittedName>
</protein>
<dbReference type="GO" id="GO:0000049">
    <property type="term" value="F:tRNA binding"/>
    <property type="evidence" value="ECO:0007669"/>
    <property type="project" value="TreeGrafter"/>
</dbReference>
<evidence type="ECO:0000313" key="10">
    <source>
        <dbReference type="EMBL" id="SEB67413.1"/>
    </source>
</evidence>
<dbReference type="InterPro" id="IPR050264">
    <property type="entry name" value="Bact_CCA-adding_enz_type3_sf"/>
</dbReference>
<dbReference type="SUPFAM" id="SSF81891">
    <property type="entry name" value="Poly A polymerase C-terminal region-like"/>
    <property type="match status" value="1"/>
</dbReference>
<dbReference type="CDD" id="cd05398">
    <property type="entry name" value="NT_ClassII-CCAase"/>
    <property type="match status" value="1"/>
</dbReference>
<evidence type="ECO:0000259" key="9">
    <source>
        <dbReference type="PROSITE" id="PS51831"/>
    </source>
</evidence>
<keyword evidence="5" id="KW-0479">Metal-binding</keyword>
<dbReference type="OrthoDB" id="9805698at2"/>
<dbReference type="AlphaFoldDB" id="A0A1H4L9P8"/>
<accession>A0A1H4L9P8</accession>
<dbReference type="GO" id="GO:0008033">
    <property type="term" value="P:tRNA processing"/>
    <property type="evidence" value="ECO:0007669"/>
    <property type="project" value="UniProtKB-KW"/>
</dbReference>
<dbReference type="Pfam" id="PF01966">
    <property type="entry name" value="HD"/>
    <property type="match status" value="1"/>
</dbReference>
<keyword evidence="2 8" id="KW-0808">Transferase</keyword>
<dbReference type="InterPro" id="IPR043519">
    <property type="entry name" value="NT_sf"/>
</dbReference>
<evidence type="ECO:0000256" key="4">
    <source>
        <dbReference type="ARBA" id="ARBA00022695"/>
    </source>
</evidence>
<reference evidence="10 11" key="1">
    <citation type="submission" date="2016-10" db="EMBL/GenBank/DDBJ databases">
        <authorList>
            <person name="de Groot N.N."/>
        </authorList>
    </citation>
    <scope>NUCLEOTIDE SEQUENCE [LARGE SCALE GENOMIC DNA]</scope>
    <source>
        <strain evidence="10 11">AB35.6</strain>
    </source>
</reference>
<dbReference type="Proteomes" id="UP000182409">
    <property type="component" value="Unassembled WGS sequence"/>
</dbReference>
<dbReference type="InterPro" id="IPR003607">
    <property type="entry name" value="HD/PDEase_dom"/>
</dbReference>
<proteinExistence type="inferred from homology"/>
<comment type="similarity">
    <text evidence="8">Belongs to the tRNA nucleotidyltransferase/poly(A) polymerase family.</text>
</comment>
<dbReference type="InterPro" id="IPR006674">
    <property type="entry name" value="HD_domain"/>
</dbReference>
<evidence type="ECO:0000256" key="3">
    <source>
        <dbReference type="ARBA" id="ARBA00022694"/>
    </source>
</evidence>
<dbReference type="RefSeq" id="WP_074653083.1">
    <property type="nucleotide sequence ID" value="NZ_FNSD01000001.1"/>
</dbReference>
<evidence type="ECO:0000256" key="7">
    <source>
        <dbReference type="ARBA" id="ARBA00022842"/>
    </source>
</evidence>
<dbReference type="PANTHER" id="PTHR46173">
    <property type="entry name" value="CCA TRNA NUCLEOTIDYLTRANSFERASE 1, MITOCHONDRIAL"/>
    <property type="match status" value="1"/>
</dbReference>
<keyword evidence="7" id="KW-0460">Magnesium</keyword>
<dbReference type="Pfam" id="PF12627">
    <property type="entry name" value="PolyA_pol_RNAbd"/>
    <property type="match status" value="1"/>
</dbReference>
<evidence type="ECO:0000256" key="6">
    <source>
        <dbReference type="ARBA" id="ARBA00022741"/>
    </source>
</evidence>
<keyword evidence="6" id="KW-0547">Nucleotide-binding</keyword>
<dbReference type="SUPFAM" id="SSF81301">
    <property type="entry name" value="Nucleotidyltransferase"/>
    <property type="match status" value="1"/>
</dbReference>
<evidence type="ECO:0000256" key="5">
    <source>
        <dbReference type="ARBA" id="ARBA00022723"/>
    </source>
</evidence>
<dbReference type="Pfam" id="PF01743">
    <property type="entry name" value="PolyA_pol"/>
    <property type="match status" value="1"/>
</dbReference>
<dbReference type="GO" id="GO:0046872">
    <property type="term" value="F:metal ion binding"/>
    <property type="evidence" value="ECO:0007669"/>
    <property type="project" value="UniProtKB-KW"/>
</dbReference>
<dbReference type="CDD" id="cd00077">
    <property type="entry name" value="HDc"/>
    <property type="match status" value="1"/>
</dbReference>
<dbReference type="GO" id="GO:0000166">
    <property type="term" value="F:nucleotide binding"/>
    <property type="evidence" value="ECO:0007669"/>
    <property type="project" value="UniProtKB-KW"/>
</dbReference>
<comment type="cofactor">
    <cofactor evidence="1">
        <name>Mg(2+)</name>
        <dbReference type="ChEBI" id="CHEBI:18420"/>
    </cofactor>
</comment>
<organism evidence="10 11">
    <name type="scientific">Terriglobus roseus</name>
    <dbReference type="NCBI Taxonomy" id="392734"/>
    <lineage>
        <taxon>Bacteria</taxon>
        <taxon>Pseudomonadati</taxon>
        <taxon>Acidobacteriota</taxon>
        <taxon>Terriglobia</taxon>
        <taxon>Terriglobales</taxon>
        <taxon>Acidobacteriaceae</taxon>
        <taxon>Terriglobus</taxon>
    </lineage>
</organism>
<keyword evidence="4" id="KW-0548">Nucleotidyltransferase</keyword>
<evidence type="ECO:0000256" key="1">
    <source>
        <dbReference type="ARBA" id="ARBA00001946"/>
    </source>
</evidence>
<feature type="domain" description="HD" evidence="9">
    <location>
        <begin position="264"/>
        <end position="370"/>
    </location>
</feature>
<dbReference type="Gene3D" id="3.30.460.10">
    <property type="entry name" value="Beta Polymerase, domain 2"/>
    <property type="match status" value="1"/>
</dbReference>
<evidence type="ECO:0000256" key="8">
    <source>
        <dbReference type="RuleBase" id="RU003953"/>
    </source>
</evidence>
<keyword evidence="3" id="KW-0819">tRNA processing</keyword>
<evidence type="ECO:0000256" key="2">
    <source>
        <dbReference type="ARBA" id="ARBA00022679"/>
    </source>
</evidence>
<dbReference type="PANTHER" id="PTHR46173:SF1">
    <property type="entry name" value="CCA TRNA NUCLEOTIDYLTRANSFERASE 1, MITOCHONDRIAL"/>
    <property type="match status" value="1"/>
</dbReference>
<dbReference type="EMBL" id="FNSD01000001">
    <property type="protein sequence ID" value="SEB67413.1"/>
    <property type="molecule type" value="Genomic_DNA"/>
</dbReference>
<keyword evidence="8" id="KW-0694">RNA-binding</keyword>
<dbReference type="InterPro" id="IPR032828">
    <property type="entry name" value="PolyA_RNA-bd"/>
</dbReference>
<evidence type="ECO:0000313" key="11">
    <source>
        <dbReference type="Proteomes" id="UP000182409"/>
    </source>
</evidence>
<sequence length="475" mass="53264">MNFAQSPGFQAALHIVRSLRERGFDAYFAGGCVRDLLLGIEPKDYDVATSATPEKVLMGFDRTFSVGMHFGVVIVCTANKDAGCEVQTEVATFRSDGEYTDGRRPDEISYADTPQEDVVRRDFTINGMLLDPIGLTEDNIASRVLDFVGGQDDLHAGIVRAIGDPERRFREDKLRMLRAVRFAARFGFEIEHSTMQAMQQQAAAISQVSNERVRDELTKMLTEGHARRAFELLDESGLLEYVLPEVWAMRGVEQPPEWHPEGDVWIHTLMLLEKLEAGARPTLAWSALLHDVGKPPTFRAPDPADPKPRIRFNGHADVGATMSRAILNRLRFSTADTDQIVALVANHMRFGDVKNMKQSTLKRFFRLQNFAEHLALHKLDVTSSHNLLGMYDYAKQHFEAAPVEEWKPALLLTGRDLIDAGLKPGPRFKQLLSEIEDAQLEGSIRSRAEAINLLRDLLKRQQASESASQQVSGVR</sequence>
<dbReference type="InterPro" id="IPR002646">
    <property type="entry name" value="PolA_pol_head_dom"/>
</dbReference>
<name>A0A1H4L9P8_9BACT</name>
<gene>
    <name evidence="10" type="ORF">SAMN05443244_1519</name>
</gene>